<evidence type="ECO:0000259" key="4">
    <source>
        <dbReference type="PROSITE" id="PS51084"/>
    </source>
</evidence>
<dbReference type="RefSeq" id="WP_171248317.1">
    <property type="nucleotide sequence ID" value="NZ_JABFAJ010000024.1"/>
</dbReference>
<feature type="domain" description="HIT" evidence="4">
    <location>
        <begin position="6"/>
        <end position="113"/>
    </location>
</feature>
<evidence type="ECO:0000313" key="5">
    <source>
        <dbReference type="EMBL" id="NNU28517.1"/>
    </source>
</evidence>
<organism evidence="5 6">
    <name type="scientific">Isoptericola sediminis</name>
    <dbReference type="NCBI Taxonomy" id="2733572"/>
    <lineage>
        <taxon>Bacteria</taxon>
        <taxon>Bacillati</taxon>
        <taxon>Actinomycetota</taxon>
        <taxon>Actinomycetes</taxon>
        <taxon>Micrococcales</taxon>
        <taxon>Promicromonosporaceae</taxon>
        <taxon>Isoptericola</taxon>
    </lineage>
</organism>
<dbReference type="PRINTS" id="PR00332">
    <property type="entry name" value="HISTRIAD"/>
</dbReference>
<evidence type="ECO:0000256" key="1">
    <source>
        <dbReference type="PIRSR" id="PIRSR601310-1"/>
    </source>
</evidence>
<dbReference type="GO" id="GO:0009117">
    <property type="term" value="P:nucleotide metabolic process"/>
    <property type="evidence" value="ECO:0007669"/>
    <property type="project" value="TreeGrafter"/>
</dbReference>
<dbReference type="PROSITE" id="PS51084">
    <property type="entry name" value="HIT_2"/>
    <property type="match status" value="1"/>
</dbReference>
<dbReference type="PANTHER" id="PTHR46648:SF1">
    <property type="entry name" value="ADENOSINE 5'-MONOPHOSPHORAMIDASE HNT1"/>
    <property type="match status" value="1"/>
</dbReference>
<dbReference type="Pfam" id="PF01230">
    <property type="entry name" value="HIT"/>
    <property type="match status" value="1"/>
</dbReference>
<gene>
    <name evidence="5" type="ORF">HLI28_13330</name>
</gene>
<dbReference type="InterPro" id="IPR011146">
    <property type="entry name" value="HIT-like"/>
</dbReference>
<dbReference type="Proteomes" id="UP000557204">
    <property type="component" value="Unassembled WGS sequence"/>
</dbReference>
<comment type="caution">
    <text evidence="5">The sequence shown here is derived from an EMBL/GenBank/DDBJ whole genome shotgun (WGS) entry which is preliminary data.</text>
</comment>
<sequence length="156" mass="16807">MENDCLFCRIVNGDLEASVVHRDAMIMAFMDLIPVSPGHLLVIPVEHHEAITDLPAEVGARMWSFAHRAASAVVHVGKATGVNLWMAQGRDAQQSVFHSHLHVIPRVAGDGMVVSAPDRVADRAALDTVAEALRVRLAGSDPGISSHTPRETRAPK</sequence>
<dbReference type="PANTHER" id="PTHR46648">
    <property type="entry name" value="HIT FAMILY PROTEIN 1"/>
    <property type="match status" value="1"/>
</dbReference>
<dbReference type="EMBL" id="JABFAJ010000024">
    <property type="protein sequence ID" value="NNU28517.1"/>
    <property type="molecule type" value="Genomic_DNA"/>
</dbReference>
<feature type="short sequence motif" description="Histidine triad motif" evidence="2 3">
    <location>
        <begin position="98"/>
        <end position="102"/>
    </location>
</feature>
<protein>
    <submittedName>
        <fullName evidence="5">HIT domain-containing protein</fullName>
    </submittedName>
</protein>
<dbReference type="InterPro" id="IPR019808">
    <property type="entry name" value="Histidine_triad_CS"/>
</dbReference>
<dbReference type="InterPro" id="IPR036265">
    <property type="entry name" value="HIT-like_sf"/>
</dbReference>
<dbReference type="InterPro" id="IPR001310">
    <property type="entry name" value="Histidine_triad_HIT"/>
</dbReference>
<proteinExistence type="predicted"/>
<name>A0A849KBA2_9MICO</name>
<dbReference type="Gene3D" id="3.30.428.10">
    <property type="entry name" value="HIT-like"/>
    <property type="match status" value="1"/>
</dbReference>
<dbReference type="SUPFAM" id="SSF54197">
    <property type="entry name" value="HIT-like"/>
    <property type="match status" value="1"/>
</dbReference>
<accession>A0A849KBA2</accession>
<evidence type="ECO:0000256" key="3">
    <source>
        <dbReference type="PROSITE-ProRule" id="PRU00464"/>
    </source>
</evidence>
<reference evidence="5 6" key="1">
    <citation type="submission" date="2020-05" db="EMBL/GenBank/DDBJ databases">
        <title>Genome sequence of Isoptericola sp. JC619 isolated from Chilika lagoon, India.</title>
        <authorList>
            <person name="Kumar D."/>
            <person name="Appam K."/>
            <person name="Gandham S."/>
            <person name="Uppada J."/>
            <person name="Sasikala C."/>
            <person name="Venkata Ramana C."/>
        </authorList>
    </citation>
    <scope>NUCLEOTIDE SEQUENCE [LARGE SCALE GENOMIC DNA]</scope>
    <source>
        <strain evidence="5 6">JC619</strain>
    </source>
</reference>
<evidence type="ECO:0000256" key="2">
    <source>
        <dbReference type="PIRSR" id="PIRSR601310-3"/>
    </source>
</evidence>
<feature type="active site" description="Tele-AMP-histidine intermediate" evidence="1">
    <location>
        <position position="100"/>
    </location>
</feature>
<keyword evidence="6" id="KW-1185">Reference proteome</keyword>
<dbReference type="GO" id="GO:0003824">
    <property type="term" value="F:catalytic activity"/>
    <property type="evidence" value="ECO:0007669"/>
    <property type="project" value="InterPro"/>
</dbReference>
<evidence type="ECO:0000313" key="6">
    <source>
        <dbReference type="Proteomes" id="UP000557204"/>
    </source>
</evidence>
<dbReference type="PROSITE" id="PS00892">
    <property type="entry name" value="HIT_1"/>
    <property type="match status" value="1"/>
</dbReference>
<dbReference type="AlphaFoldDB" id="A0A849KBA2"/>